<accession>A0A9W6XMJ8</accession>
<dbReference type="InterPro" id="IPR050386">
    <property type="entry name" value="Glycosyl_hydrolase_5"/>
</dbReference>
<dbReference type="AlphaFoldDB" id="A0A9W6XMJ8"/>
<dbReference type="GO" id="GO:0071555">
    <property type="term" value="P:cell wall organization"/>
    <property type="evidence" value="ECO:0007669"/>
    <property type="project" value="UniProtKB-KW"/>
</dbReference>
<comment type="caution">
    <text evidence="12">The sequence shown here is derived from an EMBL/GenBank/DDBJ whole genome shotgun (WGS) entry which is preliminary data.</text>
</comment>
<evidence type="ECO:0000256" key="1">
    <source>
        <dbReference type="ARBA" id="ARBA00022729"/>
    </source>
</evidence>
<evidence type="ECO:0000259" key="10">
    <source>
        <dbReference type="SMART" id="SM00223"/>
    </source>
</evidence>
<evidence type="ECO:0000256" key="3">
    <source>
        <dbReference type="ARBA" id="ARBA00022801"/>
    </source>
</evidence>
<keyword evidence="7" id="KW-0961">Cell wall biogenesis/degradation</keyword>
<evidence type="ECO:0000313" key="13">
    <source>
        <dbReference type="Proteomes" id="UP001165083"/>
    </source>
</evidence>
<dbReference type="PANTHER" id="PTHR31297:SF34">
    <property type="entry name" value="GLUCAN 1,3-BETA-GLUCOSIDASE 2"/>
    <property type="match status" value="1"/>
</dbReference>
<reference evidence="12" key="1">
    <citation type="submission" date="2023-04" db="EMBL/GenBank/DDBJ databases">
        <title>Phytophthora lilii NBRC 32176.</title>
        <authorList>
            <person name="Ichikawa N."/>
            <person name="Sato H."/>
            <person name="Tonouchi N."/>
        </authorList>
    </citation>
    <scope>NUCLEOTIDE SEQUENCE</scope>
    <source>
        <strain evidence="12">NBRC 32176</strain>
    </source>
</reference>
<evidence type="ECO:0000256" key="6">
    <source>
        <dbReference type="ARBA" id="ARBA00023295"/>
    </source>
</evidence>
<dbReference type="EC" id="3.2.1.58" evidence="9"/>
<dbReference type="InterPro" id="IPR017853">
    <property type="entry name" value="GH"/>
</dbReference>
<organism evidence="12 13">
    <name type="scientific">Phytophthora lilii</name>
    <dbReference type="NCBI Taxonomy" id="2077276"/>
    <lineage>
        <taxon>Eukaryota</taxon>
        <taxon>Sar</taxon>
        <taxon>Stramenopiles</taxon>
        <taxon>Oomycota</taxon>
        <taxon>Peronosporomycetes</taxon>
        <taxon>Peronosporales</taxon>
        <taxon>Peronosporaceae</taxon>
        <taxon>Phytophthora</taxon>
    </lineage>
</organism>
<evidence type="ECO:0000256" key="5">
    <source>
        <dbReference type="ARBA" id="ARBA00023180"/>
    </source>
</evidence>
<keyword evidence="13" id="KW-1185">Reference proteome</keyword>
<dbReference type="Gene3D" id="3.50.4.10">
    <property type="entry name" value="Hepatocyte Growth Factor"/>
    <property type="match status" value="1"/>
</dbReference>
<feature type="domain" description="Apple" evidence="10">
    <location>
        <begin position="232"/>
        <end position="303"/>
    </location>
</feature>
<keyword evidence="2" id="KW-0677">Repeat</keyword>
<keyword evidence="4" id="KW-1015">Disulfide bond</keyword>
<keyword evidence="6" id="KW-0326">Glycosidase</keyword>
<dbReference type="SUPFAM" id="SSF51445">
    <property type="entry name" value="(Trans)glycosidases"/>
    <property type="match status" value="2"/>
</dbReference>
<evidence type="ECO:0000256" key="7">
    <source>
        <dbReference type="ARBA" id="ARBA00023316"/>
    </source>
</evidence>
<keyword evidence="5" id="KW-0325">Glycoprotein</keyword>
<comment type="catalytic activity">
    <reaction evidence="8">
        <text>Successive hydrolysis of beta-D-glucose units from the non-reducing ends of (1-&gt;3)-beta-D-glucans, releasing alpha-glucose.</text>
        <dbReference type="EC" id="3.2.1.58"/>
    </reaction>
</comment>
<evidence type="ECO:0000256" key="4">
    <source>
        <dbReference type="ARBA" id="ARBA00023157"/>
    </source>
</evidence>
<dbReference type="CDD" id="cd01100">
    <property type="entry name" value="APPLE_Factor_XI_like"/>
    <property type="match status" value="1"/>
</dbReference>
<dbReference type="OrthoDB" id="1887033at2759"/>
<evidence type="ECO:0000256" key="9">
    <source>
        <dbReference type="ARBA" id="ARBA00038929"/>
    </source>
</evidence>
<dbReference type="Gene3D" id="3.20.20.80">
    <property type="entry name" value="Glycosidases"/>
    <property type="match status" value="2"/>
</dbReference>
<dbReference type="InterPro" id="IPR000177">
    <property type="entry name" value="Apple"/>
</dbReference>
<evidence type="ECO:0000256" key="2">
    <source>
        <dbReference type="ARBA" id="ARBA00022737"/>
    </source>
</evidence>
<dbReference type="SMART" id="SM00223">
    <property type="entry name" value="APPLE"/>
    <property type="match status" value="1"/>
</dbReference>
<evidence type="ECO:0000313" key="12">
    <source>
        <dbReference type="EMBL" id="GMF41732.1"/>
    </source>
</evidence>
<dbReference type="Proteomes" id="UP001165083">
    <property type="component" value="Unassembled WGS sequence"/>
</dbReference>
<dbReference type="GO" id="GO:0006508">
    <property type="term" value="P:proteolysis"/>
    <property type="evidence" value="ECO:0007669"/>
    <property type="project" value="InterPro"/>
</dbReference>
<sequence>MCILLVTPFLSEQDADHLYGMIGAPQYVNVWNEIHAYFIWGYADKTELQILAEIDNYDKTHLKAAPTNNRLFLGEWCMGGPPDQTGIFQNLDNFRELGRKQLAYYNADITGGWAFWTWRHSDETIKRTGWSMRYLIRSGAPLLILSKDALNELVVTMALASRRVLAALATIAVSAFPGVLSSTEIAEACAAAGQPCGNAQVGPNCCPSGQYCQPWNPSYYQCRPTFPQCGTPEVGIDYRGSDLIDVTGLILPEDCCSRCSSTAGCVAFTFLNIGWDGRPHCYLKTGTGTRTSVSGAISAVVTSSTASNHIQAKIRSGAVKSRAVNLGGWLVSEYWLSWDSSLWTGVPTDTAWRGEYNVMKFLGKTKGTAAFEKHRQTWITEADIKEIAATGVLNTVRVPVGHWIIRDATTSPGTEGSMFAPGGLKYLDTLINMWAVKYNLAVIISLHAHQGSQNGYEHSAPVTIGSVGWSTSQTNIDNSLKFATFLAARYKNSPAFLGLALMNEPIPPVDRTVLQNYYIQAYKQIRATGNMCILLVTPFLSEQDADHLYGMIGAPQYVNVWNEIHAPT</sequence>
<dbReference type="Pfam" id="PF14295">
    <property type="entry name" value="PAN_4"/>
    <property type="match status" value="1"/>
</dbReference>
<dbReference type="GO" id="GO:0009986">
    <property type="term" value="C:cell surface"/>
    <property type="evidence" value="ECO:0007669"/>
    <property type="project" value="TreeGrafter"/>
</dbReference>
<proteinExistence type="predicted"/>
<dbReference type="PANTHER" id="PTHR31297">
    <property type="entry name" value="GLUCAN ENDO-1,6-BETA-GLUCOSIDASE B"/>
    <property type="match status" value="1"/>
</dbReference>
<evidence type="ECO:0000259" key="11">
    <source>
        <dbReference type="SMART" id="SM00236"/>
    </source>
</evidence>
<feature type="domain" description="CBM1" evidence="11">
    <location>
        <begin position="191"/>
        <end position="223"/>
    </location>
</feature>
<dbReference type="EMBL" id="BSXW01002292">
    <property type="protein sequence ID" value="GMF41732.1"/>
    <property type="molecule type" value="Genomic_DNA"/>
</dbReference>
<dbReference type="GO" id="GO:0009251">
    <property type="term" value="P:glucan catabolic process"/>
    <property type="evidence" value="ECO:0007669"/>
    <property type="project" value="TreeGrafter"/>
</dbReference>
<dbReference type="InterPro" id="IPR003609">
    <property type="entry name" value="Pan_app"/>
</dbReference>
<dbReference type="SMART" id="SM00236">
    <property type="entry name" value="fCBD"/>
    <property type="match status" value="1"/>
</dbReference>
<protein>
    <recommendedName>
        <fullName evidence="9">glucan 1,3-beta-glucosidase</fullName>
        <ecNumber evidence="9">3.2.1.58</ecNumber>
    </recommendedName>
</protein>
<gene>
    <name evidence="12" type="ORF">Plil01_001671400</name>
</gene>
<dbReference type="GO" id="GO:0005576">
    <property type="term" value="C:extracellular region"/>
    <property type="evidence" value="ECO:0007669"/>
    <property type="project" value="InterPro"/>
</dbReference>
<dbReference type="FunFam" id="3.50.4.10:FF:000028">
    <property type="entry name" value="Uncharacterized protein"/>
    <property type="match status" value="1"/>
</dbReference>
<dbReference type="GO" id="GO:0004338">
    <property type="term" value="F:glucan exo-1,3-beta-glucosidase activity"/>
    <property type="evidence" value="ECO:0007669"/>
    <property type="project" value="UniProtKB-EC"/>
</dbReference>
<dbReference type="GO" id="GO:0030248">
    <property type="term" value="F:cellulose binding"/>
    <property type="evidence" value="ECO:0007669"/>
    <property type="project" value="InterPro"/>
</dbReference>
<keyword evidence="3" id="KW-0378">Hydrolase</keyword>
<name>A0A9W6XMJ8_9STRA</name>
<keyword evidence="1" id="KW-0732">Signal</keyword>
<dbReference type="InterPro" id="IPR000254">
    <property type="entry name" value="CBD"/>
</dbReference>
<evidence type="ECO:0000256" key="8">
    <source>
        <dbReference type="ARBA" id="ARBA00036824"/>
    </source>
</evidence>